<dbReference type="EMBL" id="BMAW01115041">
    <property type="protein sequence ID" value="GFT64546.1"/>
    <property type="molecule type" value="Genomic_DNA"/>
</dbReference>
<accession>A0A8X6PH44</accession>
<dbReference type="Pfam" id="PF04801">
    <property type="entry name" value="RPC5"/>
    <property type="match status" value="1"/>
</dbReference>
<keyword evidence="3" id="KW-0240">DNA-directed RNA polymerase</keyword>
<dbReference type="InterPro" id="IPR045576">
    <property type="entry name" value="RPC5_C"/>
</dbReference>
<feature type="region of interest" description="Disordered" evidence="1">
    <location>
        <begin position="435"/>
        <end position="492"/>
    </location>
</feature>
<evidence type="ECO:0000259" key="2">
    <source>
        <dbReference type="Pfam" id="PF19725"/>
    </source>
</evidence>
<dbReference type="OrthoDB" id="340681at2759"/>
<dbReference type="PANTHER" id="PTHR12069">
    <property type="entry name" value="DNA-DIRECTED RNA POLYMERASES III 80 KDA POLYPEPTIDE RNA POLYMERASE III SUBUNIT 5"/>
    <property type="match status" value="1"/>
</dbReference>
<dbReference type="Pfam" id="PF19725">
    <property type="entry name" value="RPC5_C"/>
    <property type="match status" value="1"/>
</dbReference>
<name>A0A8X6PH44_NEPPI</name>
<dbReference type="InterPro" id="IPR006886">
    <property type="entry name" value="RNA_pol_III_Rpc5"/>
</dbReference>
<feature type="domain" description="DNA-directed RNA polymerase III subunit RPC5 C-terminal" evidence="2">
    <location>
        <begin position="519"/>
        <end position="665"/>
    </location>
</feature>
<comment type="caution">
    <text evidence="3">The sequence shown here is derived from an EMBL/GenBank/DDBJ whole genome shotgun (WGS) entry which is preliminary data.</text>
</comment>
<evidence type="ECO:0000313" key="4">
    <source>
        <dbReference type="Proteomes" id="UP000887013"/>
    </source>
</evidence>
<evidence type="ECO:0000313" key="3">
    <source>
        <dbReference type="EMBL" id="GFT64546.1"/>
    </source>
</evidence>
<organism evidence="3 4">
    <name type="scientific">Nephila pilipes</name>
    <name type="common">Giant wood spider</name>
    <name type="synonym">Nephila maculata</name>
    <dbReference type="NCBI Taxonomy" id="299642"/>
    <lineage>
        <taxon>Eukaryota</taxon>
        <taxon>Metazoa</taxon>
        <taxon>Ecdysozoa</taxon>
        <taxon>Arthropoda</taxon>
        <taxon>Chelicerata</taxon>
        <taxon>Arachnida</taxon>
        <taxon>Araneae</taxon>
        <taxon>Araneomorphae</taxon>
        <taxon>Entelegynae</taxon>
        <taxon>Araneoidea</taxon>
        <taxon>Nephilidae</taxon>
        <taxon>Nephila</taxon>
    </lineage>
</organism>
<keyword evidence="3" id="KW-0804">Transcription</keyword>
<dbReference type="GO" id="GO:0005666">
    <property type="term" value="C:RNA polymerase III complex"/>
    <property type="evidence" value="ECO:0007669"/>
    <property type="project" value="TreeGrafter"/>
</dbReference>
<protein>
    <submittedName>
        <fullName evidence="3">DNA-directed RNA polymerase III subunit RPC5</fullName>
    </submittedName>
</protein>
<reference evidence="3" key="1">
    <citation type="submission" date="2020-08" db="EMBL/GenBank/DDBJ databases">
        <title>Multicomponent nature underlies the extraordinary mechanical properties of spider dragline silk.</title>
        <authorList>
            <person name="Kono N."/>
            <person name="Nakamura H."/>
            <person name="Mori M."/>
            <person name="Yoshida Y."/>
            <person name="Ohtoshi R."/>
            <person name="Malay A.D."/>
            <person name="Moran D.A.P."/>
            <person name="Tomita M."/>
            <person name="Numata K."/>
            <person name="Arakawa K."/>
        </authorList>
    </citation>
    <scope>NUCLEOTIDE SEQUENCE</scope>
</reference>
<sequence length="669" mass="76373">MDMTVDDYCSDEDEVVHETDVYLSKALSENLYLFHYPSRNNTATFQDLSNCLSAKIKPNQQRVELEFSIDVDAENYDTSRGEQIAYHADAQNATEDHYFKSGIMDKSLLIGSKILDSNNNYAIGFMKEGELHITPLHSIIEMHPGFHHMDKIDDVSKKNFNSDENVGEEQEAVAVTVRFEGPNAERDRQMRQKSYQHFQQKNASEPWIYLNYHKSGSIRSVSEKEKLLCSHVCQDACSTSVSKLEYLKELVPDCLRLSGTQSGNNEEMAILIDKPLSDQIRHLMINAHLLTFSTLVEKLPRDIDTLSIERLLQQIGVLVQGCWAVKSELLYAENTVSPYTGVSSKQLVNARDYILWLFTKTRFVTRSDILSVTRVPDDDFKAIMIPLANKTNRSWEFKFLTDEEFLENHPAIQQSQDIKWKLRYNKLVKDLKMSETEAGESSKNISPVPPRPRQKRHSHSSISEGDESGTESSNSGNKDKTKRNYAANKRTALSPSKLAAKSKPFSIATLDISPTYLENSPPESVKSELKDYVGDILRQQFCMTFNEIKELVLDSHLNSIANRSDFEALLDDALAGYGAQKLKNKWPQNTVPESLYAFTKFGNKLDRYRAALLDLFSTTARTRSNLFVKKVEDELRERVSETDLRQIFEEYCVYKSGFYYLKGTIALDS</sequence>
<dbReference type="Proteomes" id="UP000887013">
    <property type="component" value="Unassembled WGS sequence"/>
</dbReference>
<dbReference type="PANTHER" id="PTHR12069:SF0">
    <property type="entry name" value="DNA-DIRECTED RNA POLYMERASE III SUBUNIT RPC5"/>
    <property type="match status" value="1"/>
</dbReference>
<gene>
    <name evidence="3" type="primary">Polr3e</name>
    <name evidence="3" type="ORF">NPIL_632271</name>
</gene>
<keyword evidence="4" id="KW-1185">Reference proteome</keyword>
<proteinExistence type="predicted"/>
<evidence type="ECO:0000256" key="1">
    <source>
        <dbReference type="SAM" id="MobiDB-lite"/>
    </source>
</evidence>
<dbReference type="AlphaFoldDB" id="A0A8X6PH44"/>
<dbReference type="GO" id="GO:0042797">
    <property type="term" value="P:tRNA transcription by RNA polymerase III"/>
    <property type="evidence" value="ECO:0007669"/>
    <property type="project" value="TreeGrafter"/>
</dbReference>